<evidence type="ECO:0000256" key="3">
    <source>
        <dbReference type="ARBA" id="ARBA00022603"/>
    </source>
</evidence>
<proteinExistence type="predicted"/>
<dbReference type="Gene3D" id="1.10.155.10">
    <property type="entry name" value="Chemotaxis receptor methyltransferase CheR, N-terminal domain"/>
    <property type="match status" value="1"/>
</dbReference>
<dbReference type="PRINTS" id="PR00996">
    <property type="entry name" value="CHERMTFRASE"/>
</dbReference>
<evidence type="ECO:0000313" key="8">
    <source>
        <dbReference type="Proteomes" id="UP001239462"/>
    </source>
</evidence>
<dbReference type="PANTHER" id="PTHR24422:SF21">
    <property type="entry name" value="CHEMOTAXIS PROTEIN METHYLTRANSFERASE 1"/>
    <property type="match status" value="1"/>
</dbReference>
<dbReference type="SMART" id="SM00138">
    <property type="entry name" value="MeTrc"/>
    <property type="match status" value="1"/>
</dbReference>
<sequence length="273" mass="30906">MPLATADIDFLRDLVAKHSGNVIAPRQVYMLEQRLAPLAGTVGLGDVTALVAKLRATNDRSLSTQVAEAVTVNETSFFRDMHVFEALRKSVIPDLMKKNEKSKEIRLWCAACSSGQEPYSIAMVIREHFPQLANWKVSITATDLSEEMLAKSRSGSYSQLEVNRGLPVKSLVRYFERKGSHWNAKRELSDLIDYRRLNLTTAWPFLGQFDIIFIRNVLIYFDQSTKADILSRMRRSMRSDGYLFIGAAETTIGLNVPFKRTEIDATVCYRPCS</sequence>
<dbReference type="SUPFAM" id="SSF53335">
    <property type="entry name" value="S-adenosyl-L-methionine-dependent methyltransferases"/>
    <property type="match status" value="1"/>
</dbReference>
<organism evidence="7 8">
    <name type="scientific">Roseiconus lacunae</name>
    <dbReference type="NCBI Taxonomy" id="2605694"/>
    <lineage>
        <taxon>Bacteria</taxon>
        <taxon>Pseudomonadati</taxon>
        <taxon>Planctomycetota</taxon>
        <taxon>Planctomycetia</taxon>
        <taxon>Pirellulales</taxon>
        <taxon>Pirellulaceae</taxon>
        <taxon>Roseiconus</taxon>
    </lineage>
</organism>
<protein>
    <recommendedName>
        <fullName evidence="2">protein-glutamate O-methyltransferase</fullName>
        <ecNumber evidence="2">2.1.1.80</ecNumber>
    </recommendedName>
</protein>
<dbReference type="EC" id="2.1.1.80" evidence="2"/>
<accession>A0ABT7PC46</accession>
<dbReference type="Proteomes" id="UP001239462">
    <property type="component" value="Unassembled WGS sequence"/>
</dbReference>
<evidence type="ECO:0000313" key="7">
    <source>
        <dbReference type="EMBL" id="MDM4014068.1"/>
    </source>
</evidence>
<evidence type="ECO:0000256" key="4">
    <source>
        <dbReference type="ARBA" id="ARBA00022679"/>
    </source>
</evidence>
<gene>
    <name evidence="7" type="ORF">QTN89_01415</name>
</gene>
<evidence type="ECO:0000256" key="5">
    <source>
        <dbReference type="ARBA" id="ARBA00022691"/>
    </source>
</evidence>
<evidence type="ECO:0000256" key="1">
    <source>
        <dbReference type="ARBA" id="ARBA00001541"/>
    </source>
</evidence>
<dbReference type="InterPro" id="IPR029063">
    <property type="entry name" value="SAM-dependent_MTases_sf"/>
</dbReference>
<evidence type="ECO:0000259" key="6">
    <source>
        <dbReference type="PROSITE" id="PS50123"/>
    </source>
</evidence>
<dbReference type="InterPro" id="IPR022642">
    <property type="entry name" value="CheR_C"/>
</dbReference>
<feature type="domain" description="CheR-type methyltransferase" evidence="6">
    <location>
        <begin position="1"/>
        <end position="250"/>
    </location>
</feature>
<evidence type="ECO:0000256" key="2">
    <source>
        <dbReference type="ARBA" id="ARBA00012534"/>
    </source>
</evidence>
<comment type="catalytic activity">
    <reaction evidence="1">
        <text>L-glutamyl-[protein] + S-adenosyl-L-methionine = [protein]-L-glutamate 5-O-methyl ester + S-adenosyl-L-homocysteine</text>
        <dbReference type="Rhea" id="RHEA:24452"/>
        <dbReference type="Rhea" id="RHEA-COMP:10208"/>
        <dbReference type="Rhea" id="RHEA-COMP:10311"/>
        <dbReference type="ChEBI" id="CHEBI:29973"/>
        <dbReference type="ChEBI" id="CHEBI:57856"/>
        <dbReference type="ChEBI" id="CHEBI:59789"/>
        <dbReference type="ChEBI" id="CHEBI:82795"/>
        <dbReference type="EC" id="2.1.1.80"/>
    </reaction>
</comment>
<dbReference type="EMBL" id="JASZZN010000001">
    <property type="protein sequence ID" value="MDM4014068.1"/>
    <property type="molecule type" value="Genomic_DNA"/>
</dbReference>
<keyword evidence="5" id="KW-0949">S-adenosyl-L-methionine</keyword>
<dbReference type="RefSeq" id="WP_289161804.1">
    <property type="nucleotide sequence ID" value="NZ_CP141221.1"/>
</dbReference>
<dbReference type="InterPro" id="IPR050903">
    <property type="entry name" value="Bact_Chemotaxis_MeTrfase"/>
</dbReference>
<dbReference type="SUPFAM" id="SSF47757">
    <property type="entry name" value="Chemotaxis receptor methyltransferase CheR, N-terminal domain"/>
    <property type="match status" value="1"/>
</dbReference>
<dbReference type="Gene3D" id="3.40.50.150">
    <property type="entry name" value="Vaccinia Virus protein VP39"/>
    <property type="match status" value="1"/>
</dbReference>
<keyword evidence="3" id="KW-0489">Methyltransferase</keyword>
<dbReference type="PANTHER" id="PTHR24422">
    <property type="entry name" value="CHEMOTAXIS PROTEIN METHYLTRANSFERASE"/>
    <property type="match status" value="1"/>
</dbReference>
<comment type="caution">
    <text evidence="7">The sequence shown here is derived from an EMBL/GenBank/DDBJ whole genome shotgun (WGS) entry which is preliminary data.</text>
</comment>
<keyword evidence="4" id="KW-0808">Transferase</keyword>
<dbReference type="PROSITE" id="PS50123">
    <property type="entry name" value="CHER"/>
    <property type="match status" value="1"/>
</dbReference>
<reference evidence="7 8" key="1">
    <citation type="submission" date="2023-06" db="EMBL/GenBank/DDBJ databases">
        <title>Roseiconus lacunae JC819 isolated from Gulf of Mannar region, Tamil Nadu.</title>
        <authorList>
            <person name="Pk S."/>
            <person name="Ch S."/>
            <person name="Ch V.R."/>
        </authorList>
    </citation>
    <scope>NUCLEOTIDE SEQUENCE [LARGE SCALE GENOMIC DNA]</scope>
    <source>
        <strain evidence="7 8">JC819</strain>
    </source>
</reference>
<dbReference type="Pfam" id="PF01739">
    <property type="entry name" value="CheR"/>
    <property type="match status" value="1"/>
</dbReference>
<dbReference type="InterPro" id="IPR036804">
    <property type="entry name" value="CheR_N_sf"/>
</dbReference>
<keyword evidence="8" id="KW-1185">Reference proteome</keyword>
<dbReference type="InterPro" id="IPR000780">
    <property type="entry name" value="CheR_MeTrfase"/>
</dbReference>
<name>A0ABT7PC46_9BACT</name>